<reference evidence="1" key="2">
    <citation type="journal article" date="2015" name="Fish Shellfish Immunol.">
        <title>Early steps in the European eel (Anguilla anguilla)-Vibrio vulnificus interaction in the gills: Role of the RtxA13 toxin.</title>
        <authorList>
            <person name="Callol A."/>
            <person name="Pajuelo D."/>
            <person name="Ebbesson L."/>
            <person name="Teles M."/>
            <person name="MacKenzie S."/>
            <person name="Amaro C."/>
        </authorList>
    </citation>
    <scope>NUCLEOTIDE SEQUENCE</scope>
</reference>
<sequence length="47" mass="5633">MPFYVNLFCFLLESANNYQHLLKLTHSLLYILRCLLHKQNCSCKNML</sequence>
<name>A0A0E9XWP5_ANGAN</name>
<organism evidence="1">
    <name type="scientific">Anguilla anguilla</name>
    <name type="common">European freshwater eel</name>
    <name type="synonym">Muraena anguilla</name>
    <dbReference type="NCBI Taxonomy" id="7936"/>
    <lineage>
        <taxon>Eukaryota</taxon>
        <taxon>Metazoa</taxon>
        <taxon>Chordata</taxon>
        <taxon>Craniata</taxon>
        <taxon>Vertebrata</taxon>
        <taxon>Euteleostomi</taxon>
        <taxon>Actinopterygii</taxon>
        <taxon>Neopterygii</taxon>
        <taxon>Teleostei</taxon>
        <taxon>Anguilliformes</taxon>
        <taxon>Anguillidae</taxon>
        <taxon>Anguilla</taxon>
    </lineage>
</organism>
<dbReference type="EMBL" id="GBXM01001488">
    <property type="protein sequence ID" value="JAI07090.1"/>
    <property type="molecule type" value="Transcribed_RNA"/>
</dbReference>
<reference evidence="1" key="1">
    <citation type="submission" date="2014-11" db="EMBL/GenBank/DDBJ databases">
        <authorList>
            <person name="Amaro Gonzalez C."/>
        </authorList>
    </citation>
    <scope>NUCLEOTIDE SEQUENCE</scope>
</reference>
<dbReference type="AlphaFoldDB" id="A0A0E9XWP5"/>
<evidence type="ECO:0000313" key="1">
    <source>
        <dbReference type="EMBL" id="JAI07090.1"/>
    </source>
</evidence>
<proteinExistence type="predicted"/>
<protein>
    <submittedName>
        <fullName evidence="1">Uncharacterized protein</fullName>
    </submittedName>
</protein>
<accession>A0A0E9XWP5</accession>